<keyword evidence="2" id="KW-1185">Reference proteome</keyword>
<protein>
    <submittedName>
        <fullName evidence="3">BZIP domain-containing protein</fullName>
    </submittedName>
</protein>
<dbReference type="WBParaSite" id="GPUH_0001333201-mRNA-1">
    <property type="protein sequence ID" value="GPUH_0001333201-mRNA-1"/>
    <property type="gene ID" value="GPUH_0001333201"/>
</dbReference>
<dbReference type="OrthoDB" id="415460at2759"/>
<name>A0A183DX76_9BILA</name>
<accession>A0A183DX76</accession>
<gene>
    <name evidence="1" type="ORF">GPUH_LOCUS13317</name>
</gene>
<evidence type="ECO:0000313" key="3">
    <source>
        <dbReference type="WBParaSite" id="GPUH_0001333201-mRNA-1"/>
    </source>
</evidence>
<dbReference type="Proteomes" id="UP000271098">
    <property type="component" value="Unassembled WGS sequence"/>
</dbReference>
<organism evidence="3">
    <name type="scientific">Gongylonema pulchrum</name>
    <dbReference type="NCBI Taxonomy" id="637853"/>
    <lineage>
        <taxon>Eukaryota</taxon>
        <taxon>Metazoa</taxon>
        <taxon>Ecdysozoa</taxon>
        <taxon>Nematoda</taxon>
        <taxon>Chromadorea</taxon>
        <taxon>Rhabditida</taxon>
        <taxon>Spirurina</taxon>
        <taxon>Spiruromorpha</taxon>
        <taxon>Spiruroidea</taxon>
        <taxon>Gongylonematidae</taxon>
        <taxon>Gongylonema</taxon>
    </lineage>
</organism>
<sequence length="31" mass="3866">MIVENFSRNYDSEKNDFKRVQRRRRMAKAYG</sequence>
<evidence type="ECO:0000313" key="2">
    <source>
        <dbReference type="Proteomes" id="UP000271098"/>
    </source>
</evidence>
<dbReference type="EMBL" id="UYRT01080104">
    <property type="protein sequence ID" value="VDN22041.1"/>
    <property type="molecule type" value="Genomic_DNA"/>
</dbReference>
<dbReference type="AlphaFoldDB" id="A0A183DX76"/>
<reference evidence="1 2" key="2">
    <citation type="submission" date="2018-11" db="EMBL/GenBank/DDBJ databases">
        <authorList>
            <consortium name="Pathogen Informatics"/>
        </authorList>
    </citation>
    <scope>NUCLEOTIDE SEQUENCE [LARGE SCALE GENOMIC DNA]</scope>
</reference>
<evidence type="ECO:0000313" key="1">
    <source>
        <dbReference type="EMBL" id="VDN22041.1"/>
    </source>
</evidence>
<proteinExistence type="predicted"/>
<reference evidence="3" key="1">
    <citation type="submission" date="2016-06" db="UniProtKB">
        <authorList>
            <consortium name="WormBaseParasite"/>
        </authorList>
    </citation>
    <scope>IDENTIFICATION</scope>
</reference>